<dbReference type="InterPro" id="IPR011204">
    <property type="entry name" value="Virulence_RhuM-like"/>
</dbReference>
<dbReference type="PANTHER" id="PTHR35810:SF1">
    <property type="entry name" value="CYTOPLASMIC PROTEIN"/>
    <property type="match status" value="1"/>
</dbReference>
<dbReference type="OrthoDB" id="9802752at2"/>
<dbReference type="EMBL" id="VZAH01000116">
    <property type="protein sequence ID" value="MQP15112.1"/>
    <property type="molecule type" value="Genomic_DNA"/>
</dbReference>
<dbReference type="Pfam" id="PF13310">
    <property type="entry name" value="Virulence_RhuM"/>
    <property type="match status" value="1"/>
</dbReference>
<evidence type="ECO:0000313" key="1">
    <source>
        <dbReference type="EMBL" id="MQP15112.1"/>
    </source>
</evidence>
<sequence>MANDNNKILATTDESQIVLYQPDESISLQVKIEEDTVWLTQAQMVELFGSSKANISEHITNIYQQGELMQSATVRKFRTVRKEGNRMVTRNMDYYNLDMIISVGFRVNSHQGIRFRQWANNVLKEYLLRGYAVHQQMLQMEQRIDCKLMLQHDEMQRIKDTQAKQQQQLDFFIRTSTPPAEMGLMTAGLL</sequence>
<dbReference type="Proteomes" id="UP000477980">
    <property type="component" value="Unassembled WGS sequence"/>
</dbReference>
<reference evidence="1 2" key="1">
    <citation type="submission" date="2019-09" db="EMBL/GenBank/DDBJ databases">
        <title>Distinct polysaccharide growth profiles of human intestinal Prevotella copri isolates.</title>
        <authorList>
            <person name="Fehlner-Peach H."/>
            <person name="Magnabosco C."/>
            <person name="Raghavan V."/>
            <person name="Scher J.U."/>
            <person name="Tett A."/>
            <person name="Cox L.M."/>
            <person name="Gottsegen C."/>
            <person name="Watters A."/>
            <person name="Wiltshire- Gordon J.D."/>
            <person name="Segata N."/>
            <person name="Bonneau R."/>
            <person name="Littman D.R."/>
        </authorList>
    </citation>
    <scope>NUCLEOTIDE SEQUENCE [LARGE SCALE GENOMIC DNA]</scope>
    <source>
        <strain evidence="2">iAA917</strain>
    </source>
</reference>
<dbReference type="PANTHER" id="PTHR35810">
    <property type="entry name" value="CYTOPLASMIC PROTEIN-RELATED"/>
    <property type="match status" value="1"/>
</dbReference>
<dbReference type="AlphaFoldDB" id="A0A6G1VQ13"/>
<comment type="caution">
    <text evidence="1">The sequence shown here is derived from an EMBL/GenBank/DDBJ whole genome shotgun (WGS) entry which is preliminary data.</text>
</comment>
<name>A0A6G1VQ13_9BACT</name>
<accession>A0A6G1VQ13</accession>
<evidence type="ECO:0000313" key="2">
    <source>
        <dbReference type="Proteomes" id="UP000477980"/>
    </source>
</evidence>
<proteinExistence type="predicted"/>
<protein>
    <submittedName>
        <fullName evidence="1">Virulence RhuM family protein</fullName>
    </submittedName>
</protein>
<organism evidence="1 2">
    <name type="scientific">Segatella copri</name>
    <dbReference type="NCBI Taxonomy" id="165179"/>
    <lineage>
        <taxon>Bacteria</taxon>
        <taxon>Pseudomonadati</taxon>
        <taxon>Bacteroidota</taxon>
        <taxon>Bacteroidia</taxon>
        <taxon>Bacteroidales</taxon>
        <taxon>Prevotellaceae</taxon>
        <taxon>Segatella</taxon>
    </lineage>
</organism>
<gene>
    <name evidence="1" type="ORF">F7D25_11985</name>
</gene>